<dbReference type="Pfam" id="PF00658">
    <property type="entry name" value="MLLE"/>
    <property type="match status" value="1"/>
</dbReference>
<dbReference type="EMBL" id="AK305510">
    <property type="protein sequence ID" value="BAK62504.1"/>
    <property type="molecule type" value="mRNA"/>
</dbReference>
<evidence type="ECO:0000256" key="3">
    <source>
        <dbReference type="SAM" id="MobiDB-lite"/>
    </source>
</evidence>
<dbReference type="SUPFAM" id="SSF54928">
    <property type="entry name" value="RNA-binding domain, RBD"/>
    <property type="match status" value="1"/>
</dbReference>
<evidence type="ECO:0000313" key="6">
    <source>
        <dbReference type="EMBL" id="BAK62504.1"/>
    </source>
</evidence>
<evidence type="ECO:0000256" key="2">
    <source>
        <dbReference type="PROSITE-ProRule" id="PRU00176"/>
    </source>
</evidence>
<dbReference type="InterPro" id="IPR000504">
    <property type="entry name" value="RRM_dom"/>
</dbReference>
<dbReference type="Pfam" id="PF00076">
    <property type="entry name" value="RRM_1"/>
    <property type="match status" value="1"/>
</dbReference>
<feature type="domain" description="RRM" evidence="4">
    <location>
        <begin position="1"/>
        <end position="45"/>
    </location>
</feature>
<dbReference type="SUPFAM" id="SSF63570">
    <property type="entry name" value="PABC (PABP) domain"/>
    <property type="match status" value="1"/>
</dbReference>
<reference evidence="6" key="1">
    <citation type="journal article" date="2011" name="Funct. Integr. Genomics">
        <title>Major chimpanzee-specific structural changes in sperm development-associated genes.</title>
        <authorList>
            <person name="Kim R.N."/>
            <person name="Kim D.W."/>
            <person name="Choi S.H."/>
            <person name="Chae S.H."/>
            <person name="Nam S.H."/>
            <person name="Kim D.W."/>
            <person name="Kim A."/>
            <person name="Kang A."/>
            <person name="Park K.H."/>
            <person name="Lee Y.S."/>
            <person name="Hirai M."/>
            <person name="Suzuki Y."/>
            <person name="Sugano S."/>
            <person name="Hashimoto K."/>
            <person name="Kim D.S."/>
            <person name="Park H.S."/>
        </authorList>
    </citation>
    <scope>NUCLEOTIDE SEQUENCE</scope>
    <source>
        <tissue evidence="6">Testis</tissue>
    </source>
</reference>
<dbReference type="PROSITE" id="PS50102">
    <property type="entry name" value="RRM"/>
    <property type="match status" value="1"/>
</dbReference>
<dbReference type="PANTHER" id="PTHR46276">
    <property type="entry name" value="E3 UBIQUITIN-PROTEIN LIGASE UBR5"/>
    <property type="match status" value="1"/>
</dbReference>
<feature type="domain" description="PABC" evidence="5">
    <location>
        <begin position="214"/>
        <end position="291"/>
    </location>
</feature>
<evidence type="ECO:0000259" key="4">
    <source>
        <dbReference type="PROSITE" id="PS50102"/>
    </source>
</evidence>
<keyword evidence="2" id="KW-0694">RNA-binding</keyword>
<dbReference type="InterPro" id="IPR036053">
    <property type="entry name" value="PABP-dom"/>
</dbReference>
<sequence>MMEGGRSKGFGFVCFSSPEEATKAVTEMNGRIVATKPLYVALAQRKEERQAYLTNEYMQRMASVRAVPNQRAPPSGYFMTAVPQTQNHAAYYPPSQITQLRPSPRWTAQGARPHPFQNKPSAIRPGAPRVPFSTMRPASSQIPRVMSTQRVANTSTQTVGPRPAAAAAAAAAATPAVRTVARYKYAAGVRNPQQHLNAQPQVTMQQPAVHVQGQETLTASRLASAPPQKQKQMLGERLFPLIQAMHPTLAGKITGMLLETDNSELLYMLESPESLRSKVDEAVAVLQAHQAKEATQKAVNSATGVPTV</sequence>
<evidence type="ECO:0000259" key="5">
    <source>
        <dbReference type="PROSITE" id="PS51309"/>
    </source>
</evidence>
<dbReference type="SMART" id="SM00517">
    <property type="entry name" value="PolyA"/>
    <property type="match status" value="1"/>
</dbReference>
<dbReference type="InterPro" id="IPR012677">
    <property type="entry name" value="Nucleotide-bd_a/b_plait_sf"/>
</dbReference>
<dbReference type="Gene3D" id="3.30.70.330">
    <property type="match status" value="1"/>
</dbReference>
<accession>G2HFJ6</accession>
<dbReference type="InterPro" id="IPR035979">
    <property type="entry name" value="RBD_domain_sf"/>
</dbReference>
<evidence type="ECO:0000256" key="1">
    <source>
        <dbReference type="ARBA" id="ARBA00008557"/>
    </source>
</evidence>
<feature type="region of interest" description="Disordered" evidence="3">
    <location>
        <begin position="105"/>
        <end position="125"/>
    </location>
</feature>
<proteinExistence type="evidence at transcript level"/>
<dbReference type="FunFam" id="1.10.1900.10:FF:000001">
    <property type="entry name" value="Polyadenylate-binding protein"/>
    <property type="match status" value="1"/>
</dbReference>
<dbReference type="PROSITE" id="PS51309">
    <property type="entry name" value="PABC"/>
    <property type="match status" value="1"/>
</dbReference>
<dbReference type="Gene3D" id="1.10.1900.10">
    <property type="entry name" value="c-terminal domain of poly(a) binding protein"/>
    <property type="match status" value="1"/>
</dbReference>
<name>G2HFJ6_PANTR</name>
<dbReference type="GO" id="GO:0003723">
    <property type="term" value="F:RNA binding"/>
    <property type="evidence" value="ECO:0007669"/>
    <property type="project" value="UniProtKB-UniRule"/>
</dbReference>
<dbReference type="InterPro" id="IPR002004">
    <property type="entry name" value="PABP_HYD_C"/>
</dbReference>
<organism evidence="6">
    <name type="scientific">Pan troglodytes</name>
    <name type="common">Chimpanzee</name>
    <dbReference type="NCBI Taxonomy" id="9598"/>
    <lineage>
        <taxon>Eukaryota</taxon>
        <taxon>Metazoa</taxon>
        <taxon>Chordata</taxon>
        <taxon>Craniata</taxon>
        <taxon>Vertebrata</taxon>
        <taxon>Euteleostomi</taxon>
        <taxon>Mammalia</taxon>
        <taxon>Eutheria</taxon>
        <taxon>Euarchontoglires</taxon>
        <taxon>Primates</taxon>
        <taxon>Haplorrhini</taxon>
        <taxon>Catarrhini</taxon>
        <taxon>Hominidae</taxon>
        <taxon>Pan</taxon>
    </lineage>
</organism>
<protein>
    <submittedName>
        <fullName evidence="6">Polyadenylate-binding protein 3</fullName>
    </submittedName>
</protein>
<comment type="similarity">
    <text evidence="1">Belongs to the polyadenylate-binding protein type-1 family.</text>
</comment>
<dbReference type="PANTHER" id="PTHR46276:SF1">
    <property type="entry name" value="E3 UBIQUITIN-PROTEIN LIGASE UBR5"/>
    <property type="match status" value="1"/>
</dbReference>
<dbReference type="AlphaFoldDB" id="G2HFJ6"/>